<accession>A0ABX8EY08</accession>
<proteinExistence type="predicted"/>
<sequence length="340" mass="38721">MILVIETLPDLSLDKLIKLAAIDNILKAHGEGKHFLWMPYELVISYLAIKELSYYSKRVLDDLQSQVNETKSLLRKLELYVNVHFDDKFTLNYVSGTWHIGYGHFRDSESLQLPILLTENDDDGEVFIHGAKAYIAKLKLGACDIKLETASGGGDTTHKMFEKLNLKSTRFFACIVDSDKDHPKAKLGSTAKKFKKTQAGYSEKRYFEVLECHEIENILPFSLVREVAGAECKSSLIFSNSKYHELRKYPDHKNGLSVGEALKADESYRGEYWSQFSKHNENEVICPGFGENLLSSCLTYLASKSSRSISEMIDERLDSEWLRVTKIVAQWGVSTRRVIN</sequence>
<organism evidence="1 2">
    <name type="scientific">Pseudomonas hormoni</name>
    <dbReference type="NCBI Taxonomy" id="3093767"/>
    <lineage>
        <taxon>Bacteria</taxon>
        <taxon>Pseudomonadati</taxon>
        <taxon>Pseudomonadota</taxon>
        <taxon>Gammaproteobacteria</taxon>
        <taxon>Pseudomonadales</taxon>
        <taxon>Pseudomonadaceae</taxon>
        <taxon>Pseudomonas</taxon>
    </lineage>
</organism>
<gene>
    <name evidence="1" type="ORF">KJF94_28035</name>
</gene>
<keyword evidence="2" id="KW-1185">Reference proteome</keyword>
<dbReference type="EMBL" id="CP075566">
    <property type="protein sequence ID" value="QVW23644.1"/>
    <property type="molecule type" value="Genomic_DNA"/>
</dbReference>
<dbReference type="Proteomes" id="UP000681155">
    <property type="component" value="Chromosome"/>
</dbReference>
<protein>
    <submittedName>
        <fullName evidence="1">Uncharacterized protein</fullName>
    </submittedName>
</protein>
<dbReference type="RefSeq" id="WP_214380227.1">
    <property type="nucleotide sequence ID" value="NZ_CP075566.1"/>
</dbReference>
<evidence type="ECO:0000313" key="1">
    <source>
        <dbReference type="EMBL" id="QVW23644.1"/>
    </source>
</evidence>
<evidence type="ECO:0000313" key="2">
    <source>
        <dbReference type="Proteomes" id="UP000681155"/>
    </source>
</evidence>
<name>A0ABX8EY08_9PSED</name>
<reference evidence="1 2" key="1">
    <citation type="submission" date="2021-05" db="EMBL/GenBank/DDBJ databases">
        <title>Complete genome of the cytokinin-producing biocontrol strain Pseudomonas fluorescens G20-18.</title>
        <authorList>
            <person name="Nielsen T.K."/>
            <person name="Mekureyaw M.F."/>
            <person name="Hansen L.H."/>
            <person name="Nicolaisen M.H."/>
            <person name="Roitsch T.G."/>
            <person name="Hennessy R.C."/>
        </authorList>
    </citation>
    <scope>NUCLEOTIDE SEQUENCE [LARGE SCALE GENOMIC DNA]</scope>
    <source>
        <strain evidence="1 2">G20-18</strain>
    </source>
</reference>